<sequence>MFSSEVVERAMSRIPSTIDVVTTDHISSPASFETDNSNSIIMNNKKRTRVTCNNSVSLSDHLVPPLIRPGGELKLPYECHGHLIVDFDEVVAPSDGLIEAQRNFDLLRRYSARKRQKKSNNHVDPSVMALAISTASIVDAEVHHLLNGIAELESLLGDNSKGCSPNIVDRSPQCNLGYCMRQNCVISQNTNSVVDKKPDTPSVRLQRSISSSTSSSSLCNLKGENDKLPLC</sequence>
<evidence type="ECO:0000256" key="1">
    <source>
        <dbReference type="SAM" id="MobiDB-lite"/>
    </source>
</evidence>
<evidence type="ECO:0000313" key="2">
    <source>
        <dbReference type="EMBL" id="CAD8425282.1"/>
    </source>
</evidence>
<gene>
    <name evidence="2" type="ORF">PINE0816_LOCUS21442</name>
</gene>
<organism evidence="2">
    <name type="scientific">Proboscia inermis</name>
    <dbReference type="NCBI Taxonomy" id="420281"/>
    <lineage>
        <taxon>Eukaryota</taxon>
        <taxon>Sar</taxon>
        <taxon>Stramenopiles</taxon>
        <taxon>Ochrophyta</taxon>
        <taxon>Bacillariophyta</taxon>
        <taxon>Coscinodiscophyceae</taxon>
        <taxon>Rhizosoleniophycidae</taxon>
        <taxon>Rhizosoleniales</taxon>
        <taxon>Rhizosoleniaceae</taxon>
        <taxon>Proboscia</taxon>
    </lineage>
</organism>
<dbReference type="EMBL" id="HBEL01046111">
    <property type="protein sequence ID" value="CAD8425282.1"/>
    <property type="molecule type" value="Transcribed_RNA"/>
</dbReference>
<feature type="region of interest" description="Disordered" evidence="1">
    <location>
        <begin position="195"/>
        <end position="231"/>
    </location>
</feature>
<accession>A0A7S0CJK7</accession>
<protein>
    <submittedName>
        <fullName evidence="2">Uncharacterized protein</fullName>
    </submittedName>
</protein>
<reference evidence="2" key="1">
    <citation type="submission" date="2021-01" db="EMBL/GenBank/DDBJ databases">
        <authorList>
            <person name="Corre E."/>
            <person name="Pelletier E."/>
            <person name="Niang G."/>
            <person name="Scheremetjew M."/>
            <person name="Finn R."/>
            <person name="Kale V."/>
            <person name="Holt S."/>
            <person name="Cochrane G."/>
            <person name="Meng A."/>
            <person name="Brown T."/>
            <person name="Cohen L."/>
        </authorList>
    </citation>
    <scope>NUCLEOTIDE SEQUENCE</scope>
    <source>
        <strain evidence="2">CCAP1064/1</strain>
    </source>
</reference>
<proteinExistence type="predicted"/>
<name>A0A7S0CJK7_9STRA</name>
<feature type="compositionally biased region" description="Low complexity" evidence="1">
    <location>
        <begin position="208"/>
        <end position="217"/>
    </location>
</feature>
<dbReference type="AlphaFoldDB" id="A0A7S0CJK7"/>